<feature type="domain" description="Major facilitator superfamily (MFS) profile" evidence="10">
    <location>
        <begin position="1"/>
        <end position="336"/>
    </location>
</feature>
<evidence type="ECO:0000256" key="2">
    <source>
        <dbReference type="ARBA" id="ARBA00010992"/>
    </source>
</evidence>
<evidence type="ECO:0000256" key="1">
    <source>
        <dbReference type="ARBA" id="ARBA00004141"/>
    </source>
</evidence>
<keyword evidence="5 9" id="KW-0812">Transmembrane</keyword>
<evidence type="ECO:0000313" key="12">
    <source>
        <dbReference type="Proteomes" id="UP000604825"/>
    </source>
</evidence>
<evidence type="ECO:0000256" key="8">
    <source>
        <dbReference type="ARBA" id="ARBA00023136"/>
    </source>
</evidence>
<keyword evidence="3" id="KW-0813">Transport</keyword>
<organism evidence="11 12">
    <name type="scientific">Miscanthus lutarioriparius</name>
    <dbReference type="NCBI Taxonomy" id="422564"/>
    <lineage>
        <taxon>Eukaryota</taxon>
        <taxon>Viridiplantae</taxon>
        <taxon>Streptophyta</taxon>
        <taxon>Embryophyta</taxon>
        <taxon>Tracheophyta</taxon>
        <taxon>Spermatophyta</taxon>
        <taxon>Magnoliopsida</taxon>
        <taxon>Liliopsida</taxon>
        <taxon>Poales</taxon>
        <taxon>Poaceae</taxon>
        <taxon>PACMAD clade</taxon>
        <taxon>Panicoideae</taxon>
        <taxon>Andropogonodae</taxon>
        <taxon>Andropogoneae</taxon>
        <taxon>Saccharinae</taxon>
        <taxon>Miscanthus</taxon>
    </lineage>
</organism>
<comment type="similarity">
    <text evidence="2">Belongs to the major facilitator superfamily. Sugar transporter (TC 2.A.1.1) family.</text>
</comment>
<dbReference type="PANTHER" id="PTHR23500:SF33">
    <property type="entry name" value="OS04G0453200 PROTEIN"/>
    <property type="match status" value="1"/>
</dbReference>
<evidence type="ECO:0000313" key="11">
    <source>
        <dbReference type="EMBL" id="CAD6263505.1"/>
    </source>
</evidence>
<protein>
    <recommendedName>
        <fullName evidence="10">Major facilitator superfamily (MFS) profile domain-containing protein</fullName>
    </recommendedName>
</protein>
<feature type="transmembrane region" description="Helical" evidence="9">
    <location>
        <begin position="209"/>
        <end position="230"/>
    </location>
</feature>
<evidence type="ECO:0000259" key="10">
    <source>
        <dbReference type="PROSITE" id="PS50850"/>
    </source>
</evidence>
<dbReference type="Pfam" id="PF00083">
    <property type="entry name" value="Sugar_tr"/>
    <property type="match status" value="1"/>
</dbReference>
<evidence type="ECO:0000256" key="9">
    <source>
        <dbReference type="SAM" id="Phobius"/>
    </source>
</evidence>
<dbReference type="Proteomes" id="UP000604825">
    <property type="component" value="Unassembled WGS sequence"/>
</dbReference>
<dbReference type="PRINTS" id="PR00171">
    <property type="entry name" value="SUGRTRNSPORT"/>
</dbReference>
<dbReference type="InterPro" id="IPR003663">
    <property type="entry name" value="Sugar/inositol_transpt"/>
</dbReference>
<evidence type="ECO:0000256" key="7">
    <source>
        <dbReference type="ARBA" id="ARBA00022989"/>
    </source>
</evidence>
<accession>A0A811QWD8</accession>
<evidence type="ECO:0000256" key="5">
    <source>
        <dbReference type="ARBA" id="ARBA00022692"/>
    </source>
</evidence>
<comment type="subcellular location">
    <subcellularLocation>
        <location evidence="1">Membrane</location>
        <topology evidence="1">Multi-pass membrane protein</topology>
    </subcellularLocation>
</comment>
<evidence type="ECO:0000256" key="4">
    <source>
        <dbReference type="ARBA" id="ARBA00022597"/>
    </source>
</evidence>
<dbReference type="AlphaFoldDB" id="A0A811QWD8"/>
<dbReference type="InterPro" id="IPR020846">
    <property type="entry name" value="MFS_dom"/>
</dbReference>
<dbReference type="PROSITE" id="PS00217">
    <property type="entry name" value="SUGAR_TRANSPORT_2"/>
    <property type="match status" value="1"/>
</dbReference>
<dbReference type="PROSITE" id="PS50850">
    <property type="entry name" value="MFS"/>
    <property type="match status" value="1"/>
</dbReference>
<dbReference type="PANTHER" id="PTHR23500">
    <property type="entry name" value="SOLUTE CARRIER FAMILY 2, FACILITATED GLUCOSE TRANSPORTER"/>
    <property type="match status" value="1"/>
</dbReference>
<proteinExistence type="inferred from homology"/>
<feature type="transmembrane region" description="Helical" evidence="9">
    <location>
        <begin position="143"/>
        <end position="168"/>
    </location>
</feature>
<keyword evidence="8 9" id="KW-0472">Membrane</keyword>
<dbReference type="GO" id="GO:0016020">
    <property type="term" value="C:membrane"/>
    <property type="evidence" value="ECO:0007669"/>
    <property type="project" value="UniProtKB-SubCell"/>
</dbReference>
<name>A0A811QWD8_9POAL</name>
<dbReference type="EMBL" id="CAJGYO010000012">
    <property type="protein sequence ID" value="CAD6263505.1"/>
    <property type="molecule type" value="Genomic_DNA"/>
</dbReference>
<feature type="transmembrane region" description="Helical" evidence="9">
    <location>
        <begin position="180"/>
        <end position="202"/>
    </location>
</feature>
<comment type="caution">
    <text evidence="11">The sequence shown here is derived from an EMBL/GenBank/DDBJ whole genome shotgun (WGS) entry which is preliminary data.</text>
</comment>
<dbReference type="InterPro" id="IPR036259">
    <property type="entry name" value="MFS_trans_sf"/>
</dbReference>
<dbReference type="OrthoDB" id="5296287at2759"/>
<evidence type="ECO:0000256" key="6">
    <source>
        <dbReference type="ARBA" id="ARBA00022847"/>
    </source>
</evidence>
<sequence>MLIIGRILLGFGVGFTAQAAPLYLAETSPKRWRGGFTTAYHFFLVAGTLVANYFTNRIPGWGWRVSLGLAAVPATVIVTDTPSSLVLRGEPDRARASLQRIRGADADVEAEFKDIVRAVEEARRNELEGAFTRLLRGKGYRQYLVMMVAIPAFFDLTGMVVISVFSPVLFRTVGFDSQKAIFGAVIISLVSLCGVVLSTLAVDRCGRRFLFLAGGTDMLLFQVAVSWVLANHLGKHNAVTMPKKYAVGVVVLVCLYTFSFNLSWGPLKWVVPSEIYPVEIRSAGQAITLSVALTLSFTQTQVFISMLCAKYAIFLFYSGWVLAMTVFIAAFLPETKGVPLETMRSVWARHWFWRKFVV</sequence>
<keyword evidence="6" id="KW-0769">Symport</keyword>
<feature type="transmembrane region" description="Helical" evidence="9">
    <location>
        <begin position="35"/>
        <end position="54"/>
    </location>
</feature>
<reference evidence="11" key="1">
    <citation type="submission" date="2020-10" db="EMBL/GenBank/DDBJ databases">
        <authorList>
            <person name="Han B."/>
            <person name="Lu T."/>
            <person name="Zhao Q."/>
            <person name="Huang X."/>
            <person name="Zhao Y."/>
        </authorList>
    </citation>
    <scope>NUCLEOTIDE SEQUENCE</scope>
</reference>
<dbReference type="InterPro" id="IPR005828">
    <property type="entry name" value="MFS_sugar_transport-like"/>
</dbReference>
<keyword evidence="12" id="KW-1185">Reference proteome</keyword>
<dbReference type="InterPro" id="IPR005829">
    <property type="entry name" value="Sugar_transporter_CS"/>
</dbReference>
<dbReference type="Gene3D" id="1.20.1250.20">
    <property type="entry name" value="MFS general substrate transporter like domains"/>
    <property type="match status" value="1"/>
</dbReference>
<dbReference type="GO" id="GO:0015144">
    <property type="term" value="F:carbohydrate transmembrane transporter activity"/>
    <property type="evidence" value="ECO:0007669"/>
    <property type="project" value="InterPro"/>
</dbReference>
<dbReference type="GO" id="GO:0015293">
    <property type="term" value="F:symporter activity"/>
    <property type="evidence" value="ECO:0007669"/>
    <property type="project" value="UniProtKB-KW"/>
</dbReference>
<dbReference type="InterPro" id="IPR045262">
    <property type="entry name" value="STP/PLT_plant"/>
</dbReference>
<evidence type="ECO:0000256" key="3">
    <source>
        <dbReference type="ARBA" id="ARBA00022448"/>
    </source>
</evidence>
<keyword evidence="4" id="KW-0762">Sugar transport</keyword>
<keyword evidence="7 9" id="KW-1133">Transmembrane helix</keyword>
<dbReference type="SUPFAM" id="SSF103473">
    <property type="entry name" value="MFS general substrate transporter"/>
    <property type="match status" value="1"/>
</dbReference>
<feature type="transmembrane region" description="Helical" evidence="9">
    <location>
        <begin position="245"/>
        <end position="265"/>
    </location>
</feature>
<feature type="transmembrane region" description="Helical" evidence="9">
    <location>
        <begin position="311"/>
        <end position="332"/>
    </location>
</feature>
<gene>
    <name evidence="11" type="ORF">NCGR_LOCUS46810</name>
</gene>